<sequence>MLDFTLFFLLCFLFLIFAKKIEQLSLVWMMLCLMFQIHMACLISSYLGHHFILPLSPPPGL</sequence>
<accession>C6TFY6</accession>
<keyword evidence="1" id="KW-0812">Transmembrane</keyword>
<keyword evidence="1" id="KW-1133">Transmembrane helix</keyword>
<evidence type="ECO:0000313" key="2">
    <source>
        <dbReference type="EMBL" id="ACU20738.1"/>
    </source>
</evidence>
<evidence type="ECO:0000256" key="1">
    <source>
        <dbReference type="SAM" id="Phobius"/>
    </source>
</evidence>
<proteinExistence type="evidence at transcript level"/>
<dbReference type="EMBL" id="BT096530">
    <property type="protein sequence ID" value="ACU20738.1"/>
    <property type="molecule type" value="mRNA"/>
</dbReference>
<name>C6TFY6_SOYBN</name>
<protein>
    <submittedName>
        <fullName evidence="2">Uncharacterized protein</fullName>
    </submittedName>
</protein>
<keyword evidence="1" id="KW-0472">Membrane</keyword>
<reference evidence="2" key="1">
    <citation type="submission" date="2009-08" db="EMBL/GenBank/DDBJ databases">
        <authorList>
            <person name="Cheung F."/>
            <person name="Xiao Y."/>
            <person name="Chan A."/>
            <person name="Moskal W."/>
            <person name="Town C.D."/>
        </authorList>
    </citation>
    <scope>NUCLEOTIDE SEQUENCE</scope>
</reference>
<feature type="transmembrane region" description="Helical" evidence="1">
    <location>
        <begin position="28"/>
        <end position="47"/>
    </location>
</feature>
<organism evidence="2">
    <name type="scientific">Glycine max</name>
    <name type="common">Soybean</name>
    <name type="synonym">Glycine hispida</name>
    <dbReference type="NCBI Taxonomy" id="3847"/>
    <lineage>
        <taxon>Eukaryota</taxon>
        <taxon>Viridiplantae</taxon>
        <taxon>Streptophyta</taxon>
        <taxon>Embryophyta</taxon>
        <taxon>Tracheophyta</taxon>
        <taxon>Spermatophyta</taxon>
        <taxon>Magnoliopsida</taxon>
        <taxon>eudicotyledons</taxon>
        <taxon>Gunneridae</taxon>
        <taxon>Pentapetalae</taxon>
        <taxon>rosids</taxon>
        <taxon>fabids</taxon>
        <taxon>Fabales</taxon>
        <taxon>Fabaceae</taxon>
        <taxon>Papilionoideae</taxon>
        <taxon>50 kb inversion clade</taxon>
        <taxon>NPAAA clade</taxon>
        <taxon>indigoferoid/millettioid clade</taxon>
        <taxon>Phaseoleae</taxon>
        <taxon>Glycine</taxon>
        <taxon>Glycine subgen. Soja</taxon>
    </lineage>
</organism>
<dbReference type="AlphaFoldDB" id="C6TFY6"/>